<keyword evidence="3 5" id="KW-0010">Activator</keyword>
<evidence type="ECO:0000256" key="4">
    <source>
        <dbReference type="ARBA" id="ARBA00023163"/>
    </source>
</evidence>
<dbReference type="Gene3D" id="3.30.310.230">
    <property type="entry name" value="Sigma factor-binding protein Crl monomer"/>
    <property type="match status" value="1"/>
</dbReference>
<evidence type="ECO:0000313" key="7">
    <source>
        <dbReference type="Proteomes" id="UP000594034"/>
    </source>
</evidence>
<comment type="subcellular location">
    <subcellularLocation>
        <location evidence="5">Cytoplasm</location>
    </subcellularLocation>
</comment>
<evidence type="ECO:0000256" key="1">
    <source>
        <dbReference type="ARBA" id="ARBA00022490"/>
    </source>
</evidence>
<dbReference type="KEGG" id="asim:FE240_03315"/>
<keyword evidence="1 5" id="KW-0963">Cytoplasm</keyword>
<comment type="similarity">
    <text evidence="5">Belongs to the Crl family.</text>
</comment>
<dbReference type="Proteomes" id="UP000594034">
    <property type="component" value="Chromosome"/>
</dbReference>
<evidence type="ECO:0000256" key="5">
    <source>
        <dbReference type="HAMAP-Rule" id="MF_01178"/>
    </source>
</evidence>
<dbReference type="GO" id="GO:0005737">
    <property type="term" value="C:cytoplasm"/>
    <property type="evidence" value="ECO:0007669"/>
    <property type="project" value="UniProtKB-SubCell"/>
</dbReference>
<evidence type="ECO:0000256" key="3">
    <source>
        <dbReference type="ARBA" id="ARBA00023159"/>
    </source>
</evidence>
<reference evidence="6 7" key="1">
    <citation type="submission" date="2019-05" db="EMBL/GenBank/DDBJ databases">
        <title>OXA-830, a novel chromosomally encoded expanded-spectrum class D beta-lactamase in Aeromonas simiae.</title>
        <authorList>
            <person name="Zhou W."/>
            <person name="Chen Q."/>
        </authorList>
    </citation>
    <scope>NUCLEOTIDE SEQUENCE [LARGE SCALE GENOMIC DNA]</scope>
    <source>
        <strain evidence="6 7">A6</strain>
    </source>
</reference>
<dbReference type="AlphaFoldDB" id="A0A5J6WUG4"/>
<evidence type="ECO:0000313" key="6">
    <source>
        <dbReference type="EMBL" id="QFI53821.1"/>
    </source>
</evidence>
<dbReference type="InterPro" id="IPR038208">
    <property type="entry name" value="Tscrpt_reg_Crl_sf"/>
</dbReference>
<name>A0A5J6WUG4_9GAMM</name>
<feature type="region of interest" description="Essential for activity" evidence="5">
    <location>
        <begin position="96"/>
        <end position="119"/>
    </location>
</feature>
<dbReference type="InterPro" id="IPR009986">
    <property type="entry name" value="Tscrpt_reg_Crl"/>
</dbReference>
<dbReference type="GO" id="GO:0045893">
    <property type="term" value="P:positive regulation of DNA-templated transcription"/>
    <property type="evidence" value="ECO:0007669"/>
    <property type="project" value="UniProtKB-UniRule"/>
</dbReference>
<accession>A0A5J6WUG4</accession>
<keyword evidence="4 5" id="KW-0804">Transcription</keyword>
<organism evidence="6 7">
    <name type="scientific">Aeromonas simiae</name>
    <dbReference type="NCBI Taxonomy" id="218936"/>
    <lineage>
        <taxon>Bacteria</taxon>
        <taxon>Pseudomonadati</taxon>
        <taxon>Pseudomonadota</taxon>
        <taxon>Gammaproteobacteria</taxon>
        <taxon>Aeromonadales</taxon>
        <taxon>Aeromonadaceae</taxon>
        <taxon>Aeromonas</taxon>
    </lineage>
</organism>
<protein>
    <recommendedName>
        <fullName evidence="5">Sigma factor-binding protein Crl</fullName>
    </recommendedName>
</protein>
<dbReference type="Pfam" id="PF07417">
    <property type="entry name" value="Crl"/>
    <property type="match status" value="1"/>
</dbReference>
<dbReference type="RefSeq" id="WP_193003371.1">
    <property type="nucleotide sequence ID" value="NZ_CP040449.1"/>
</dbReference>
<dbReference type="EMBL" id="CP040449">
    <property type="protein sequence ID" value="QFI53821.1"/>
    <property type="molecule type" value="Genomic_DNA"/>
</dbReference>
<keyword evidence="2 5" id="KW-0805">Transcription regulation</keyword>
<evidence type="ECO:0000256" key="2">
    <source>
        <dbReference type="ARBA" id="ARBA00023015"/>
    </source>
</evidence>
<dbReference type="NCBIfam" id="NF008217">
    <property type="entry name" value="PRK10984.1"/>
    <property type="match status" value="1"/>
</dbReference>
<dbReference type="HAMAP" id="MF_01178">
    <property type="entry name" value="Crl"/>
    <property type="match status" value="1"/>
</dbReference>
<keyword evidence="7" id="KW-1185">Reference proteome</keyword>
<comment type="function">
    <text evidence="5">Binds to the sigma-S subunit of RNA polymerase, activating expression of sigma-S-regulated genes. Stimulates RNA polymerase holoenzyme formation and may bind to several other sigma factors, such as sigma-70 and sigma-32.</text>
</comment>
<sequence>MPERVTYKRLLRKFLAIGPYLREEKCQEGEYYFDCLSVCASAKPSPDKREFWGWWLTLSQSGVLFTYHYQFGYYDAEGVWHEKNLPKKHQEEVNRTLGHFYERLAHCLGELGGQIAPAGHLAPERIISAA</sequence>
<gene>
    <name evidence="5" type="primary">crl</name>
    <name evidence="6" type="ORF">FE240_03315</name>
</gene>
<proteinExistence type="inferred from homology"/>